<evidence type="ECO:0000313" key="1">
    <source>
        <dbReference type="EMBL" id="RIB11750.1"/>
    </source>
</evidence>
<dbReference type="EMBL" id="QKWP01001100">
    <property type="protein sequence ID" value="RIB11750.1"/>
    <property type="molecule type" value="Genomic_DNA"/>
</dbReference>
<proteinExistence type="predicted"/>
<organism evidence="1 2">
    <name type="scientific">Gigaspora rosea</name>
    <dbReference type="NCBI Taxonomy" id="44941"/>
    <lineage>
        <taxon>Eukaryota</taxon>
        <taxon>Fungi</taxon>
        <taxon>Fungi incertae sedis</taxon>
        <taxon>Mucoromycota</taxon>
        <taxon>Glomeromycotina</taxon>
        <taxon>Glomeromycetes</taxon>
        <taxon>Diversisporales</taxon>
        <taxon>Gigasporaceae</taxon>
        <taxon>Gigaspora</taxon>
    </lineage>
</organism>
<gene>
    <name evidence="1" type="ORF">C2G38_2042420</name>
</gene>
<comment type="caution">
    <text evidence="1">The sequence shown here is derived from an EMBL/GenBank/DDBJ whole genome shotgun (WGS) entry which is preliminary data.</text>
</comment>
<dbReference type="Proteomes" id="UP000266673">
    <property type="component" value="Unassembled WGS sequence"/>
</dbReference>
<keyword evidence="2" id="KW-1185">Reference proteome</keyword>
<evidence type="ECO:0000313" key="2">
    <source>
        <dbReference type="Proteomes" id="UP000266673"/>
    </source>
</evidence>
<reference evidence="1 2" key="1">
    <citation type="submission" date="2018-06" db="EMBL/GenBank/DDBJ databases">
        <title>Comparative genomics reveals the genomic features of Rhizophagus irregularis, R. cerebriforme, R. diaphanum and Gigaspora rosea, and their symbiotic lifestyle signature.</title>
        <authorList>
            <person name="Morin E."/>
            <person name="San Clemente H."/>
            <person name="Chen E.C.H."/>
            <person name="De La Providencia I."/>
            <person name="Hainaut M."/>
            <person name="Kuo A."/>
            <person name="Kohler A."/>
            <person name="Murat C."/>
            <person name="Tang N."/>
            <person name="Roy S."/>
            <person name="Loubradou J."/>
            <person name="Henrissat B."/>
            <person name="Grigoriev I.V."/>
            <person name="Corradi N."/>
            <person name="Roux C."/>
            <person name="Martin F.M."/>
        </authorList>
    </citation>
    <scope>NUCLEOTIDE SEQUENCE [LARGE SCALE GENOMIC DNA]</scope>
    <source>
        <strain evidence="1 2">DAOM 194757</strain>
    </source>
</reference>
<accession>A0A397UND8</accession>
<name>A0A397UND8_9GLOM</name>
<dbReference type="AlphaFoldDB" id="A0A397UND8"/>
<dbReference type="OrthoDB" id="2397850at2759"/>
<protein>
    <submittedName>
        <fullName evidence="1">Uncharacterized protein</fullName>
    </submittedName>
</protein>
<sequence length="324" mass="37746">MQKCATWLTDNTAYMSGHVNGAIVKFNKLANSNSIRIGSGLHIINIVFTNFKNEAFGRVSGVSRKPHPFNFLYLTWHLHDGYGNNNSGAPMNIKSDYIQDLYKALIGYCHSQYQMPLQTRWEELLEALELLNEIEFGEIFDSLEKGMKKALLHFEKWIIQWLKLPLSVCRLGGNYAQSFTRSFRHVILDLPTVFEPSKREAIYIRQLENDLKENISNDFGLKTLYTSDPNFREQFNNFCDASNPELPNYPLLYEFVTTKIYYIIVHQQQVEGMCNKLDLKTHPNMSLDLKESKLRLSETRFSKKDIKDGIVSIRQNRKKEKKRN</sequence>